<gene>
    <name evidence="2" type="ORF">AVW11_03990</name>
</gene>
<evidence type="ECO:0000313" key="3">
    <source>
        <dbReference type="Proteomes" id="UP000187151"/>
    </source>
</evidence>
<feature type="region of interest" description="Disordered" evidence="1">
    <location>
        <begin position="66"/>
        <end position="85"/>
    </location>
</feature>
<evidence type="ECO:0000313" key="2">
    <source>
        <dbReference type="EMBL" id="OLZ72606.1"/>
    </source>
</evidence>
<evidence type="ECO:0000256" key="1">
    <source>
        <dbReference type="SAM" id="MobiDB-lite"/>
    </source>
</evidence>
<comment type="caution">
    <text evidence="2">The sequence shown here is derived from an EMBL/GenBank/DDBJ whole genome shotgun (WGS) entry which is preliminary data.</text>
</comment>
<organism evidence="2 3">
    <name type="scientific">Streptomyces amritsarensis</name>
    <dbReference type="NCBI Taxonomy" id="681158"/>
    <lineage>
        <taxon>Bacteria</taxon>
        <taxon>Bacillati</taxon>
        <taxon>Actinomycetota</taxon>
        <taxon>Actinomycetes</taxon>
        <taxon>Kitasatosporales</taxon>
        <taxon>Streptomycetaceae</taxon>
        <taxon>Streptomyces</taxon>
    </lineage>
</organism>
<accession>A0ABX3G9H8</accession>
<evidence type="ECO:0008006" key="4">
    <source>
        <dbReference type="Google" id="ProtNLM"/>
    </source>
</evidence>
<keyword evidence="3" id="KW-1185">Reference proteome</keyword>
<protein>
    <recommendedName>
        <fullName evidence="4">Terminase small subunit</fullName>
    </recommendedName>
</protein>
<sequence length="85" mass="8863">MMSEVEAATRAEITELGVAEIAPGLAELAITLARHLDETGTPTSAAVVGRELRATLDKLRLVAPGKAEGDGLDDLAARRAQRRGA</sequence>
<name>A0ABX3G9H8_9ACTN</name>
<proteinExistence type="predicted"/>
<dbReference type="Proteomes" id="UP000187151">
    <property type="component" value="Unassembled WGS sequence"/>
</dbReference>
<dbReference type="EMBL" id="MQUR01000005">
    <property type="protein sequence ID" value="OLZ72606.1"/>
    <property type="molecule type" value="Genomic_DNA"/>
</dbReference>
<reference evidence="2 3" key="1">
    <citation type="submission" date="2016-01" db="EMBL/GenBank/DDBJ databases">
        <title>Streptomyces amritsarensis strain MTCC 11845 genome sequencing and assembly.</title>
        <authorList>
            <person name="Sharma D."/>
            <person name="Nair G.R."/>
            <person name="Kaur G."/>
            <person name="Manhas R.K."/>
            <person name="Mayilraj S."/>
        </authorList>
    </citation>
    <scope>NUCLEOTIDE SEQUENCE [LARGE SCALE GENOMIC DNA]</scope>
    <source>
        <strain evidence="2 3">MTCC 11845</strain>
    </source>
</reference>